<dbReference type="AlphaFoldDB" id="A0A6V7PDT3"/>
<dbReference type="PANTHER" id="PTHR12299">
    <property type="entry name" value="HYALURONIC ACID-BINDING PROTEIN 4"/>
    <property type="match status" value="1"/>
</dbReference>
<dbReference type="InterPro" id="IPR039764">
    <property type="entry name" value="HABP4/SERBP1-like"/>
</dbReference>
<feature type="compositionally biased region" description="Low complexity" evidence="3">
    <location>
        <begin position="19"/>
        <end position="59"/>
    </location>
</feature>
<accession>A0A6V7PDT3</accession>
<feature type="compositionally biased region" description="Gly residues" evidence="3">
    <location>
        <begin position="62"/>
        <end position="77"/>
    </location>
</feature>
<reference evidence="5" key="1">
    <citation type="submission" date="2020-07" db="EMBL/GenBank/DDBJ databases">
        <authorList>
            <person name="Lin J."/>
        </authorList>
    </citation>
    <scope>NUCLEOTIDE SEQUENCE</scope>
</reference>
<feature type="region of interest" description="Disordered" evidence="3">
    <location>
        <begin position="1"/>
        <end position="77"/>
    </location>
</feature>
<sequence length="151" mass="16124">MATANPFNILGDDDNDDPSQLIAAQQQEIASQQQKGAAKKPASAAKLPSKPLPPAQAAKGCQNGGHGGGYGHYRGRGGFRAGYDGRNQYWRNQYRRIEGKKETQQQHSTIGQKGQGMWCFNQIWSSACGALGVSEVSSLTSNLGWTQGGKG</sequence>
<evidence type="ECO:0000256" key="1">
    <source>
        <dbReference type="ARBA" id="ARBA00004496"/>
    </source>
</evidence>
<gene>
    <name evidence="5" type="ORF">CB5_LOCUS12238</name>
</gene>
<dbReference type="GO" id="GO:0003723">
    <property type="term" value="F:RNA binding"/>
    <property type="evidence" value="ECO:0007669"/>
    <property type="project" value="InterPro"/>
</dbReference>
<dbReference type="EMBL" id="LR862147">
    <property type="protein sequence ID" value="CAD1829027.1"/>
    <property type="molecule type" value="Genomic_DNA"/>
</dbReference>
<name>A0A6V7PDT3_ANACO</name>
<comment type="subcellular location">
    <subcellularLocation>
        <location evidence="1">Cytoplasm</location>
    </subcellularLocation>
</comment>
<evidence type="ECO:0000256" key="2">
    <source>
        <dbReference type="ARBA" id="ARBA00022490"/>
    </source>
</evidence>
<evidence type="ECO:0000313" key="5">
    <source>
        <dbReference type="EMBL" id="CAD1829027.1"/>
    </source>
</evidence>
<dbReference type="PANTHER" id="PTHR12299:SF17">
    <property type="entry name" value="AT19571P-RELATED"/>
    <property type="match status" value="1"/>
</dbReference>
<keyword evidence="2" id="KW-0963">Cytoplasm</keyword>
<feature type="domain" description="STM1-like N-terminal" evidence="4">
    <location>
        <begin position="1"/>
        <end position="69"/>
    </location>
</feature>
<dbReference type="Pfam" id="PF09598">
    <property type="entry name" value="Stm1_N"/>
    <property type="match status" value="1"/>
</dbReference>
<protein>
    <recommendedName>
        <fullName evidence="4">STM1-like N-terminal domain-containing protein</fullName>
    </recommendedName>
</protein>
<dbReference type="GO" id="GO:0005737">
    <property type="term" value="C:cytoplasm"/>
    <property type="evidence" value="ECO:0007669"/>
    <property type="project" value="UniProtKB-SubCell"/>
</dbReference>
<dbReference type="GO" id="GO:0005634">
    <property type="term" value="C:nucleus"/>
    <property type="evidence" value="ECO:0007669"/>
    <property type="project" value="TreeGrafter"/>
</dbReference>
<organism evidence="5">
    <name type="scientific">Ananas comosus var. bracteatus</name>
    <name type="common">red pineapple</name>
    <dbReference type="NCBI Taxonomy" id="296719"/>
    <lineage>
        <taxon>Eukaryota</taxon>
        <taxon>Viridiplantae</taxon>
        <taxon>Streptophyta</taxon>
        <taxon>Embryophyta</taxon>
        <taxon>Tracheophyta</taxon>
        <taxon>Spermatophyta</taxon>
        <taxon>Magnoliopsida</taxon>
        <taxon>Liliopsida</taxon>
        <taxon>Poales</taxon>
        <taxon>Bromeliaceae</taxon>
        <taxon>Bromelioideae</taxon>
        <taxon>Ananas</taxon>
    </lineage>
</organism>
<evidence type="ECO:0000259" key="4">
    <source>
        <dbReference type="Pfam" id="PF09598"/>
    </source>
</evidence>
<evidence type="ECO:0000256" key="3">
    <source>
        <dbReference type="SAM" id="MobiDB-lite"/>
    </source>
</evidence>
<dbReference type="InterPro" id="IPR019084">
    <property type="entry name" value="STM1-like_N"/>
</dbReference>
<proteinExistence type="predicted"/>